<dbReference type="GO" id="GO:0004519">
    <property type="term" value="F:endonuclease activity"/>
    <property type="evidence" value="ECO:0007669"/>
    <property type="project" value="UniProtKB-KW"/>
</dbReference>
<protein>
    <submittedName>
        <fullName evidence="4">Endonuclease/exonuclease/phosphatase (EEP) superfamily protein YafD</fullName>
    </submittedName>
</protein>
<sequence length="353" mass="40742">MKIKKLLQTLGLITVILTLLPTLDLDYWFIRMLDFPHIQLTILTLVSALLLLIKFDVKDFRDYAFVVILIGCFCFQAYKIIPYTPLVKTELKDYTKTSQDSITLFTANLLQKNKNPTKVIQAIQSIQADVVVLTEANKRWKNDLSSVINSLYPFKVEIALPNTYGMLFYSKHKLINPEIKYLINDSIPSIHTKLQLPNQSIVQFYAIHPTPPMPQENPMSTERDAELMLVAKMARNSEIPVIVLGDLNDVAWSETSNLFKKISGLLDARVGRGFYNTYNAKNYILRWPLDHIFVSEEFRYRNKRVCDAIESDHFPLFMSLSFEPNLASEQKKKPPTTTEIEEANKHLEKHLNK</sequence>
<dbReference type="OrthoDB" id="9796594at2"/>
<dbReference type="Pfam" id="PF03372">
    <property type="entry name" value="Exo_endo_phos"/>
    <property type="match status" value="1"/>
</dbReference>
<dbReference type="AlphaFoldDB" id="A0A327RBV1"/>
<keyword evidence="2" id="KW-1133">Transmembrane helix</keyword>
<keyword evidence="4" id="KW-0540">Nuclease</keyword>
<gene>
    <name evidence="4" type="ORF">LY08_02235</name>
</gene>
<dbReference type="EMBL" id="QLLO01000008">
    <property type="protein sequence ID" value="RAJ12953.1"/>
    <property type="molecule type" value="Genomic_DNA"/>
</dbReference>
<dbReference type="SUPFAM" id="SSF56219">
    <property type="entry name" value="DNase I-like"/>
    <property type="match status" value="1"/>
</dbReference>
<feature type="domain" description="Endonuclease/exonuclease/phosphatase" evidence="3">
    <location>
        <begin position="106"/>
        <end position="313"/>
    </location>
</feature>
<dbReference type="Gene3D" id="3.60.10.10">
    <property type="entry name" value="Endonuclease/exonuclease/phosphatase"/>
    <property type="match status" value="1"/>
</dbReference>
<evidence type="ECO:0000313" key="5">
    <source>
        <dbReference type="Proteomes" id="UP000248703"/>
    </source>
</evidence>
<evidence type="ECO:0000256" key="1">
    <source>
        <dbReference type="SAM" id="MobiDB-lite"/>
    </source>
</evidence>
<keyword evidence="4" id="KW-0269">Exonuclease</keyword>
<feature type="region of interest" description="Disordered" evidence="1">
    <location>
        <begin position="327"/>
        <end position="353"/>
    </location>
</feature>
<keyword evidence="4" id="KW-0378">Hydrolase</keyword>
<dbReference type="InterPro" id="IPR036691">
    <property type="entry name" value="Endo/exonu/phosph_ase_sf"/>
</dbReference>
<feature type="compositionally biased region" description="Basic and acidic residues" evidence="1">
    <location>
        <begin position="342"/>
        <end position="353"/>
    </location>
</feature>
<proteinExistence type="predicted"/>
<dbReference type="Proteomes" id="UP000248703">
    <property type="component" value="Unassembled WGS sequence"/>
</dbReference>
<reference evidence="4 5" key="1">
    <citation type="submission" date="2018-06" db="EMBL/GenBank/DDBJ databases">
        <title>Genomic Encyclopedia of Archaeal and Bacterial Type Strains, Phase II (KMG-II): from individual species to whole genera.</title>
        <authorList>
            <person name="Goeker M."/>
        </authorList>
    </citation>
    <scope>NUCLEOTIDE SEQUENCE [LARGE SCALE GENOMIC DNA]</scope>
    <source>
        <strain evidence="4 5">DSM 24464</strain>
    </source>
</reference>
<keyword evidence="2" id="KW-0472">Membrane</keyword>
<accession>A0A327RBV1</accession>
<evidence type="ECO:0000313" key="4">
    <source>
        <dbReference type="EMBL" id="RAJ12953.1"/>
    </source>
</evidence>
<keyword evidence="4" id="KW-0255">Endonuclease</keyword>
<organism evidence="4 5">
    <name type="scientific">Olleya aquimaris</name>
    <dbReference type="NCBI Taxonomy" id="639310"/>
    <lineage>
        <taxon>Bacteria</taxon>
        <taxon>Pseudomonadati</taxon>
        <taxon>Bacteroidota</taxon>
        <taxon>Flavobacteriia</taxon>
        <taxon>Flavobacteriales</taxon>
        <taxon>Flavobacteriaceae</taxon>
    </lineage>
</organism>
<evidence type="ECO:0000259" key="3">
    <source>
        <dbReference type="Pfam" id="PF03372"/>
    </source>
</evidence>
<keyword evidence="5" id="KW-1185">Reference proteome</keyword>
<feature type="transmembrane region" description="Helical" evidence="2">
    <location>
        <begin position="38"/>
        <end position="55"/>
    </location>
</feature>
<dbReference type="InterPro" id="IPR005135">
    <property type="entry name" value="Endo/exonuclease/phosphatase"/>
</dbReference>
<feature type="transmembrane region" description="Helical" evidence="2">
    <location>
        <begin position="62"/>
        <end position="81"/>
    </location>
</feature>
<dbReference type="RefSeq" id="WP_111660507.1">
    <property type="nucleotide sequence ID" value="NZ_QLLO01000008.1"/>
</dbReference>
<dbReference type="GO" id="GO:0004527">
    <property type="term" value="F:exonuclease activity"/>
    <property type="evidence" value="ECO:0007669"/>
    <property type="project" value="UniProtKB-KW"/>
</dbReference>
<comment type="caution">
    <text evidence="4">The sequence shown here is derived from an EMBL/GenBank/DDBJ whole genome shotgun (WGS) entry which is preliminary data.</text>
</comment>
<evidence type="ECO:0000256" key="2">
    <source>
        <dbReference type="SAM" id="Phobius"/>
    </source>
</evidence>
<name>A0A327RBV1_9FLAO</name>
<keyword evidence="2" id="KW-0812">Transmembrane</keyword>